<proteinExistence type="predicted"/>
<accession>A0A6J5RL98</accession>
<evidence type="ECO:0000313" key="1">
    <source>
        <dbReference type="EMBL" id="CAB4168415.1"/>
    </source>
</evidence>
<evidence type="ECO:0000313" key="2">
    <source>
        <dbReference type="EMBL" id="CAB4194977.1"/>
    </source>
</evidence>
<organism evidence="2">
    <name type="scientific">uncultured Caudovirales phage</name>
    <dbReference type="NCBI Taxonomy" id="2100421"/>
    <lineage>
        <taxon>Viruses</taxon>
        <taxon>Duplodnaviria</taxon>
        <taxon>Heunggongvirae</taxon>
        <taxon>Uroviricota</taxon>
        <taxon>Caudoviricetes</taxon>
        <taxon>Peduoviridae</taxon>
        <taxon>Maltschvirus</taxon>
        <taxon>Maltschvirus maltsch</taxon>
    </lineage>
</organism>
<protein>
    <submittedName>
        <fullName evidence="2">Uncharacterized protein</fullName>
    </submittedName>
</protein>
<dbReference type="EMBL" id="LR796823">
    <property type="protein sequence ID" value="CAB4168415.1"/>
    <property type="molecule type" value="Genomic_DNA"/>
</dbReference>
<name>A0A6J5RL98_9CAUD</name>
<dbReference type="EMBL" id="LR797222">
    <property type="protein sequence ID" value="CAB4194977.1"/>
    <property type="molecule type" value="Genomic_DNA"/>
</dbReference>
<gene>
    <name evidence="2" type="ORF">UFOVP1266_15</name>
    <name evidence="1" type="ORF">UFOVP876_15</name>
</gene>
<sequence>MGLVADAVADYVAVLEAALITVTTDPRNVRPPCTFVDSPSIRSMSAFAVELVIPVVLLAPPPGNADAMAALLTLVDEVMDASTPGSTITGDPGTYSIGGQDMPAYTLRVTVAYRKDN</sequence>
<reference evidence="2" key="1">
    <citation type="submission" date="2020-05" db="EMBL/GenBank/DDBJ databases">
        <authorList>
            <person name="Chiriac C."/>
            <person name="Salcher M."/>
            <person name="Ghai R."/>
            <person name="Kavagutti S V."/>
        </authorList>
    </citation>
    <scope>NUCLEOTIDE SEQUENCE</scope>
</reference>